<keyword evidence="6" id="KW-1185">Reference proteome</keyword>
<dbReference type="PANTHER" id="PTHR42794:SF2">
    <property type="entry name" value="ABC TRANSPORTER ATP-BINDING PROTEIN"/>
    <property type="match status" value="1"/>
</dbReference>
<dbReference type="InterPro" id="IPR017871">
    <property type="entry name" value="ABC_transporter-like_CS"/>
</dbReference>
<dbReference type="FunFam" id="3.40.50.300:FF:000134">
    <property type="entry name" value="Iron-enterobactin ABC transporter ATP-binding protein"/>
    <property type="match status" value="1"/>
</dbReference>
<dbReference type="InterPro" id="IPR003439">
    <property type="entry name" value="ABC_transporter-like_ATP-bd"/>
</dbReference>
<keyword evidence="1" id="KW-0813">Transport</keyword>
<keyword evidence="2" id="KW-0547">Nucleotide-binding</keyword>
<dbReference type="PROSITE" id="PS00211">
    <property type="entry name" value="ABC_TRANSPORTER_1"/>
    <property type="match status" value="1"/>
</dbReference>
<dbReference type="PROSITE" id="PS50893">
    <property type="entry name" value="ABC_TRANSPORTER_2"/>
    <property type="match status" value="1"/>
</dbReference>
<dbReference type="OrthoDB" id="5296765at2"/>
<evidence type="ECO:0000259" key="4">
    <source>
        <dbReference type="PROSITE" id="PS50893"/>
    </source>
</evidence>
<dbReference type="EMBL" id="PGFB01000002">
    <property type="protein sequence ID" value="PJJ63652.1"/>
    <property type="molecule type" value="Genomic_DNA"/>
</dbReference>
<evidence type="ECO:0000313" key="6">
    <source>
        <dbReference type="Proteomes" id="UP000230161"/>
    </source>
</evidence>
<dbReference type="CDD" id="cd03214">
    <property type="entry name" value="ABC_Iron-Siderophores_B12_Hemin"/>
    <property type="match status" value="1"/>
</dbReference>
<comment type="caution">
    <text evidence="5">The sequence shown here is derived from an EMBL/GenBank/DDBJ whole genome shotgun (WGS) entry which is preliminary data.</text>
</comment>
<feature type="domain" description="ABC transporter" evidence="4">
    <location>
        <begin position="3"/>
        <end position="237"/>
    </location>
</feature>
<accession>A0A2M9C007</accession>
<protein>
    <submittedName>
        <fullName evidence="5">Iron complex transport system ATP-binding protein</fullName>
    </submittedName>
</protein>
<evidence type="ECO:0000256" key="1">
    <source>
        <dbReference type="ARBA" id="ARBA00022448"/>
    </source>
</evidence>
<gene>
    <name evidence="5" type="ORF">CLV54_1323</name>
</gene>
<dbReference type="Gene3D" id="3.40.50.300">
    <property type="entry name" value="P-loop containing nucleotide triphosphate hydrolases"/>
    <property type="match status" value="1"/>
</dbReference>
<dbReference type="PANTHER" id="PTHR42794">
    <property type="entry name" value="HEMIN IMPORT ATP-BINDING PROTEIN HMUV"/>
    <property type="match status" value="1"/>
</dbReference>
<name>A0A2M9C007_9MICO</name>
<dbReference type="SMART" id="SM00382">
    <property type="entry name" value="AAA"/>
    <property type="match status" value="1"/>
</dbReference>
<keyword evidence="3 5" id="KW-0067">ATP-binding</keyword>
<organism evidence="5 6">
    <name type="scientific">Compostimonas suwonensis</name>
    <dbReference type="NCBI Taxonomy" id="1048394"/>
    <lineage>
        <taxon>Bacteria</taxon>
        <taxon>Bacillati</taxon>
        <taxon>Actinomycetota</taxon>
        <taxon>Actinomycetes</taxon>
        <taxon>Micrococcales</taxon>
        <taxon>Microbacteriaceae</taxon>
        <taxon>Compostimonas</taxon>
    </lineage>
</organism>
<sequence>MGVTIEDVSYRIGEQRILREISAAIPSGALTGLLGPNGAGKSTLLRVVAGITTPDSGRVLVDHEEIHALDRKSAAQRVALLEQNTSPTTDLSAIDVALLGRIPHRSGILGDFRGDDDRRIALDALDAVGMAAFADRRWHTLSGGQQQRVQIARAIAQQPSVLLLDEPTNHLDVSAQLSLLSRVRRLGITTFAALHDLTLAGAYCDHLILLDGGELVAQGAPHTVLRPELISRVYGVDSVVVPHPKTGHPVVLFSPLSDDDPLR</sequence>
<dbReference type="InterPro" id="IPR003593">
    <property type="entry name" value="AAA+_ATPase"/>
</dbReference>
<dbReference type="InterPro" id="IPR027417">
    <property type="entry name" value="P-loop_NTPase"/>
</dbReference>
<proteinExistence type="predicted"/>
<dbReference type="Pfam" id="PF00005">
    <property type="entry name" value="ABC_tran"/>
    <property type="match status" value="1"/>
</dbReference>
<evidence type="ECO:0000313" key="5">
    <source>
        <dbReference type="EMBL" id="PJJ63652.1"/>
    </source>
</evidence>
<dbReference type="Proteomes" id="UP000230161">
    <property type="component" value="Unassembled WGS sequence"/>
</dbReference>
<dbReference type="SUPFAM" id="SSF52540">
    <property type="entry name" value="P-loop containing nucleoside triphosphate hydrolases"/>
    <property type="match status" value="1"/>
</dbReference>
<dbReference type="AlphaFoldDB" id="A0A2M9C007"/>
<evidence type="ECO:0000256" key="2">
    <source>
        <dbReference type="ARBA" id="ARBA00022741"/>
    </source>
</evidence>
<dbReference type="GO" id="GO:0005524">
    <property type="term" value="F:ATP binding"/>
    <property type="evidence" value="ECO:0007669"/>
    <property type="project" value="UniProtKB-KW"/>
</dbReference>
<dbReference type="GO" id="GO:0016887">
    <property type="term" value="F:ATP hydrolysis activity"/>
    <property type="evidence" value="ECO:0007669"/>
    <property type="project" value="InterPro"/>
</dbReference>
<reference evidence="5 6" key="1">
    <citation type="submission" date="2017-11" db="EMBL/GenBank/DDBJ databases">
        <title>Genomic Encyclopedia of Archaeal and Bacterial Type Strains, Phase II (KMG-II): From Individual Species to Whole Genera.</title>
        <authorList>
            <person name="Goeker M."/>
        </authorList>
    </citation>
    <scope>NUCLEOTIDE SEQUENCE [LARGE SCALE GENOMIC DNA]</scope>
    <source>
        <strain evidence="5 6">DSM 25625</strain>
    </source>
</reference>
<evidence type="ECO:0000256" key="3">
    <source>
        <dbReference type="ARBA" id="ARBA00022840"/>
    </source>
</evidence>